<keyword evidence="2" id="KW-1185">Reference proteome</keyword>
<dbReference type="SUPFAM" id="SSF52402">
    <property type="entry name" value="Adenine nucleotide alpha hydrolases-like"/>
    <property type="match status" value="2"/>
</dbReference>
<dbReference type="AlphaFoldDB" id="A0A2N3PYG7"/>
<reference evidence="2" key="1">
    <citation type="submission" date="2017-12" db="EMBL/GenBank/DDBJ databases">
        <title>Draft genome sequence of Telmatospirillum siberiense 26-4b1T, an acidotolerant peatland alphaproteobacterium potentially involved in sulfur cycling.</title>
        <authorList>
            <person name="Hausmann B."/>
            <person name="Pjevac P."/>
            <person name="Schreck K."/>
            <person name="Herbold C.W."/>
            <person name="Daims H."/>
            <person name="Wagner M."/>
            <person name="Pester M."/>
            <person name="Loy A."/>
        </authorList>
    </citation>
    <scope>NUCLEOTIDE SEQUENCE [LARGE SCALE GENOMIC DNA]</scope>
    <source>
        <strain evidence="2">26-4b1</strain>
    </source>
</reference>
<dbReference type="Proteomes" id="UP000233293">
    <property type="component" value="Unassembled WGS sequence"/>
</dbReference>
<comment type="caution">
    <text evidence="1">The sequence shown here is derived from an EMBL/GenBank/DDBJ whole genome shotgun (WGS) entry which is preliminary data.</text>
</comment>
<dbReference type="PRINTS" id="PR01438">
    <property type="entry name" value="UNVRSLSTRESS"/>
</dbReference>
<dbReference type="RefSeq" id="WP_101249939.1">
    <property type="nucleotide sequence ID" value="NZ_PIUM01000005.1"/>
</dbReference>
<protein>
    <submittedName>
        <fullName evidence="1">Universal stress protein</fullName>
    </submittedName>
</protein>
<accession>A0A2N3PYG7</accession>
<organism evidence="1 2">
    <name type="scientific">Telmatospirillum siberiense</name>
    <dbReference type="NCBI Taxonomy" id="382514"/>
    <lineage>
        <taxon>Bacteria</taxon>
        <taxon>Pseudomonadati</taxon>
        <taxon>Pseudomonadota</taxon>
        <taxon>Alphaproteobacteria</taxon>
        <taxon>Rhodospirillales</taxon>
        <taxon>Rhodospirillaceae</taxon>
        <taxon>Telmatospirillum</taxon>
    </lineage>
</organism>
<dbReference type="EMBL" id="PIUM01000005">
    <property type="protein sequence ID" value="PKU25415.1"/>
    <property type="molecule type" value="Genomic_DNA"/>
</dbReference>
<gene>
    <name evidence="1" type="ORF">CWS72_06405</name>
</gene>
<sequence>MKDILVHLDGGAQMPHRLDLSIDLAKRENARLIGLFAQSETDAPSIVARRPGNHLEAAAQHARALFRDRTNEAGLDSKWWRLDHGEGNHVVAETVFCARYADLTILGQWRAETGKVPENLVEQVVLNSGRPVLILPETGPVTHLGERIALAWNGSREASRALHDAMPFLERAVQVDVLSIRDAGVHDQGEPENGPKVDIVDHLLRHGVKARSERLVSEELGVMDVILSRVFDLGSDLLVMGAHSGLGLSFLRGGGTRFMLRHQTLPVLMSS</sequence>
<dbReference type="InterPro" id="IPR006015">
    <property type="entry name" value="Universal_stress_UspA"/>
</dbReference>
<name>A0A2N3PYG7_9PROT</name>
<dbReference type="CDD" id="cd00293">
    <property type="entry name" value="USP-like"/>
    <property type="match status" value="1"/>
</dbReference>
<proteinExistence type="predicted"/>
<evidence type="ECO:0000313" key="1">
    <source>
        <dbReference type="EMBL" id="PKU25415.1"/>
    </source>
</evidence>
<evidence type="ECO:0000313" key="2">
    <source>
        <dbReference type="Proteomes" id="UP000233293"/>
    </source>
</evidence>
<dbReference type="Gene3D" id="3.40.50.12370">
    <property type="match status" value="1"/>
</dbReference>
<dbReference type="OrthoDB" id="9804721at2"/>